<dbReference type="GO" id="GO:0016197">
    <property type="term" value="P:endosomal transport"/>
    <property type="evidence" value="ECO:0007669"/>
    <property type="project" value="UniProtKB-ARBA"/>
</dbReference>
<protein>
    <recommendedName>
        <fullName evidence="5">PH domain-containing protein</fullName>
    </recommendedName>
</protein>
<dbReference type="Proteomes" id="UP001162087">
    <property type="component" value="Chromosome 14"/>
</dbReference>
<dbReference type="InterPro" id="IPR027267">
    <property type="entry name" value="AH/BAR_dom_sf"/>
</dbReference>
<dbReference type="SMART" id="SM00233">
    <property type="entry name" value="PH"/>
    <property type="match status" value="1"/>
</dbReference>
<dbReference type="GO" id="GO:0031929">
    <property type="term" value="P:TOR signaling"/>
    <property type="evidence" value="ECO:0007669"/>
    <property type="project" value="UniProtKB-ARBA"/>
</dbReference>
<dbReference type="FunFam" id="2.30.29.30:FF:000328">
    <property type="entry name" value="Phosphatidylinositol 4,5-bisphosphate-binding protein SLM1"/>
    <property type="match status" value="1"/>
</dbReference>
<feature type="region of interest" description="Disordered" evidence="4">
    <location>
        <begin position="571"/>
        <end position="607"/>
    </location>
</feature>
<comment type="subunit">
    <text evidence="3">Heterodimer of SLM1-SLM2. Binds phosphatidylinositol 4,5-bisphosphate, which is required for function. Interacts with the TORC2 subunits AVO2, BIT61 and TOR2. Interacts with the calcineurin catalytic subunits CNA1 and CNA2.</text>
</comment>
<dbReference type="PANTHER" id="PTHR31941:SF16">
    <property type="entry name" value="PHOSPHATIDYLINOSITOL 4,5-BISPHOSPHATE-BINDING PROTEIN SLM1-RELATED"/>
    <property type="match status" value="1"/>
</dbReference>
<dbReference type="AlphaFoldDB" id="A0AA35J697"/>
<dbReference type="InterPro" id="IPR046869">
    <property type="entry name" value="SLM1/RGC1-like_PH"/>
</dbReference>
<dbReference type="Gene3D" id="2.30.29.30">
    <property type="entry name" value="Pleckstrin-homology domain (PH domain)/Phosphotyrosine-binding domain (PTB)"/>
    <property type="match status" value="1"/>
</dbReference>
<proteinExistence type="predicted"/>
<dbReference type="GO" id="GO:0001558">
    <property type="term" value="P:regulation of cell growth"/>
    <property type="evidence" value="ECO:0007669"/>
    <property type="project" value="UniProtKB-ARBA"/>
</dbReference>
<feature type="domain" description="PH" evidence="5">
    <location>
        <begin position="445"/>
        <end position="555"/>
    </location>
</feature>
<dbReference type="GO" id="GO:0051017">
    <property type="term" value="P:actin filament bundle assembly"/>
    <property type="evidence" value="ECO:0007669"/>
    <property type="project" value="UniProtKB-ARBA"/>
</dbReference>
<dbReference type="SUPFAM" id="SSF103657">
    <property type="entry name" value="BAR/IMD domain-like"/>
    <property type="match status" value="1"/>
</dbReference>
<dbReference type="Pfam" id="PF20399">
    <property type="entry name" value="PH_20"/>
    <property type="match status" value="1"/>
</dbReference>
<dbReference type="PROSITE" id="PS50003">
    <property type="entry name" value="PH_DOMAIN"/>
    <property type="match status" value="1"/>
</dbReference>
<comment type="subcellular location">
    <subcellularLocation>
        <location evidence="1">Cell membrane</location>
        <topology evidence="1">Peripheral membrane protein</topology>
        <orientation evidence="1">Cytoplasmic side</orientation>
    </subcellularLocation>
</comment>
<dbReference type="Gene3D" id="1.20.1270.60">
    <property type="entry name" value="Arfaptin homology (AH) domain/BAR domain"/>
    <property type="match status" value="1"/>
</dbReference>
<dbReference type="GO" id="GO:0030950">
    <property type="term" value="P:establishment or maintenance of actin cytoskeleton polarity"/>
    <property type="evidence" value="ECO:0007669"/>
    <property type="project" value="UniProtKB-ARBA"/>
</dbReference>
<dbReference type="GO" id="GO:0035091">
    <property type="term" value="F:phosphatidylinositol binding"/>
    <property type="evidence" value="ECO:0007669"/>
    <property type="project" value="UniProtKB-ARBA"/>
</dbReference>
<reference evidence="6" key="1">
    <citation type="submission" date="2022-10" db="EMBL/GenBank/DDBJ databases">
        <authorList>
            <person name="Byrne P K."/>
        </authorList>
    </citation>
    <scope>NUCLEOTIDE SEQUENCE</scope>
    <source>
        <strain evidence="6">IFO1802</strain>
    </source>
</reference>
<evidence type="ECO:0000256" key="4">
    <source>
        <dbReference type="SAM" id="MobiDB-lite"/>
    </source>
</evidence>
<accession>A0AA35J697</accession>
<dbReference type="GO" id="GO:0005886">
    <property type="term" value="C:plasma membrane"/>
    <property type="evidence" value="ECO:0007669"/>
    <property type="project" value="UniProtKB-SubCell"/>
</dbReference>
<dbReference type="FunFam" id="1.20.1270.60:FF:000078">
    <property type="entry name" value="Slm1p"/>
    <property type="match status" value="1"/>
</dbReference>
<evidence type="ECO:0000313" key="7">
    <source>
        <dbReference type="Proteomes" id="UP001162087"/>
    </source>
</evidence>
<dbReference type="GeneID" id="80926754"/>
<dbReference type="PANTHER" id="PTHR31941">
    <property type="entry name" value="CYTOSKELETAL SIGNALING PROTEIN SLM1"/>
    <property type="match status" value="1"/>
</dbReference>
<evidence type="ECO:0000259" key="5">
    <source>
        <dbReference type="PROSITE" id="PS50003"/>
    </source>
</evidence>
<dbReference type="Pfam" id="PF20400">
    <property type="entry name" value="BAR_4"/>
    <property type="match status" value="1"/>
</dbReference>
<dbReference type="InterPro" id="IPR001849">
    <property type="entry name" value="PH_domain"/>
</dbReference>
<name>A0AA35J697_SACK1</name>
<evidence type="ECO:0000313" key="6">
    <source>
        <dbReference type="EMBL" id="CAI4050174.1"/>
    </source>
</evidence>
<dbReference type="GO" id="GO:0072659">
    <property type="term" value="P:protein localization to plasma membrane"/>
    <property type="evidence" value="ECO:0007669"/>
    <property type="project" value="UniProtKB-ARBA"/>
</dbReference>
<dbReference type="EMBL" id="OX365909">
    <property type="protein sequence ID" value="CAI4050174.1"/>
    <property type="molecule type" value="Genomic_DNA"/>
</dbReference>
<sequence length="656" mass="74844">MSHQWNNARASFDLRSQYQQLEGRMSSDHSNVAYQQQHQQEQNMPLSLPSSLTQRNSIPYPIDAITSDPTIQAHLSAYDQDRQHSVTDAAAGTNMMYSPNSNNIPPSKTNNINHNDVSNMGSLADTSILTMPRMSLRSHQKQYNSNQNDPRSPLVILIPASAQPTDVLSARFSAWRQVIRAILIYLSETASIQDEIVRQQLRLSHAVQFPFFSIENQYQPTSNEDKSIQRNFLPLGNGSIQDLPTMLTKYHESLASLALKSSKELTSEIIPRLEDLRRDLLVKIKEIKALQSDFRNSCGKELQQTKNLMKIFNESLKDCKFGTPKSDPFLVKLQLEKQIKRQLVEENYLHEAFDNLQNSGAQLENVVVMEIQNGLSSYARIIGKEAQLVFDLVISKLDSTILNENVNFEWDSFIQRNISSFVPPNLPKRKFKDISYSNQNDPFTMGVKSGFLEKRSKFLKSYSRGYYVLTPSFLHEFKTPDKHKFSVPLMSIPLVECTVTEHSKKTKSNSEQGNNKFILRTNSNGLIHRGHNWVFKVDSYDDMIEWFDNINALSSLPNYDDKCKFVNKVTKQSKAKAKNDEKSVQSGAAQTTDDQHTKSDDMSSSNLPMNFIPKLDNLTITNTTSSVPETFNSQIQNRLPEFYIENVDYPRKSNPL</sequence>
<dbReference type="InterPro" id="IPR011993">
    <property type="entry name" value="PH-like_dom_sf"/>
</dbReference>
<evidence type="ECO:0000256" key="2">
    <source>
        <dbReference type="ARBA" id="ARBA00022553"/>
    </source>
</evidence>
<organism evidence="6 7">
    <name type="scientific">Saccharomyces kudriavzevii (strain ATCC MYA-4449 / AS 2.2408 / CBS 8840 / NBRC 1802 / NCYC 2889)</name>
    <name type="common">Yeast</name>
    <dbReference type="NCBI Taxonomy" id="226230"/>
    <lineage>
        <taxon>Eukaryota</taxon>
        <taxon>Fungi</taxon>
        <taxon>Dikarya</taxon>
        <taxon>Ascomycota</taxon>
        <taxon>Saccharomycotina</taxon>
        <taxon>Saccharomycetes</taxon>
        <taxon>Saccharomycetales</taxon>
        <taxon>Saccharomycetaceae</taxon>
        <taxon>Saccharomyces</taxon>
    </lineage>
</organism>
<keyword evidence="7" id="KW-1185">Reference proteome</keyword>
<dbReference type="GO" id="GO:0070941">
    <property type="term" value="P:eisosome assembly"/>
    <property type="evidence" value="ECO:0007669"/>
    <property type="project" value="UniProtKB-ARBA"/>
</dbReference>
<dbReference type="InterPro" id="IPR046868">
    <property type="entry name" value="BAR_4"/>
</dbReference>
<gene>
    <name evidence="6" type="primary">SKDI14G2750</name>
    <name evidence="6" type="ORF">SKDI_14G2750</name>
</gene>
<dbReference type="CDD" id="cd13311">
    <property type="entry name" value="PH_Slm1"/>
    <property type="match status" value="1"/>
</dbReference>
<evidence type="ECO:0000256" key="1">
    <source>
        <dbReference type="ARBA" id="ARBA00004413"/>
    </source>
</evidence>
<dbReference type="InterPro" id="IPR043453">
    <property type="entry name" value="Slm1_PH"/>
</dbReference>
<dbReference type="RefSeq" id="XP_056084749.1">
    <property type="nucleotide sequence ID" value="XM_056230874.1"/>
</dbReference>
<evidence type="ECO:0000256" key="3">
    <source>
        <dbReference type="ARBA" id="ARBA00064463"/>
    </source>
</evidence>
<dbReference type="SUPFAM" id="SSF50729">
    <property type="entry name" value="PH domain-like"/>
    <property type="match status" value="1"/>
</dbReference>
<keyword evidence="2" id="KW-0597">Phosphoprotein</keyword>